<reference evidence="6 7" key="1">
    <citation type="submission" date="2017-03" db="EMBL/GenBank/DDBJ databases">
        <authorList>
            <person name="Afonso C.L."/>
            <person name="Miller P.J."/>
            <person name="Scott M.A."/>
            <person name="Spackman E."/>
            <person name="Goraichik I."/>
            <person name="Dimitrov K.M."/>
            <person name="Suarez D.L."/>
            <person name="Swayne D.E."/>
        </authorList>
    </citation>
    <scope>NUCLEOTIDE SEQUENCE [LARGE SCALE GENOMIC DNA]</scope>
    <source>
        <strain evidence="6 7">CECT 8620</strain>
    </source>
</reference>
<evidence type="ECO:0000256" key="4">
    <source>
        <dbReference type="ARBA" id="ARBA00023163"/>
    </source>
</evidence>
<dbReference type="RefSeq" id="WP_200809615.1">
    <property type="nucleotide sequence ID" value="NZ_FWFS01000007.1"/>
</dbReference>
<dbReference type="InterPro" id="IPR036390">
    <property type="entry name" value="WH_DNA-bd_sf"/>
</dbReference>
<keyword evidence="3" id="KW-0238">DNA-binding</keyword>
<dbReference type="PANTHER" id="PTHR30126">
    <property type="entry name" value="HTH-TYPE TRANSCRIPTIONAL REGULATOR"/>
    <property type="match status" value="1"/>
</dbReference>
<evidence type="ECO:0000259" key="5">
    <source>
        <dbReference type="PROSITE" id="PS50931"/>
    </source>
</evidence>
<evidence type="ECO:0000256" key="3">
    <source>
        <dbReference type="ARBA" id="ARBA00023125"/>
    </source>
</evidence>
<name>A0A1Y5SV98_9RHOB</name>
<dbReference type="InterPro" id="IPR005119">
    <property type="entry name" value="LysR_subst-bd"/>
</dbReference>
<keyword evidence="7" id="KW-1185">Reference proteome</keyword>
<feature type="domain" description="HTH lysR-type" evidence="5">
    <location>
        <begin position="1"/>
        <end position="61"/>
    </location>
</feature>
<dbReference type="GO" id="GO:0000976">
    <property type="term" value="F:transcription cis-regulatory region binding"/>
    <property type="evidence" value="ECO:0007669"/>
    <property type="project" value="TreeGrafter"/>
</dbReference>
<dbReference type="Gene3D" id="1.10.10.10">
    <property type="entry name" value="Winged helix-like DNA-binding domain superfamily/Winged helix DNA-binding domain"/>
    <property type="match status" value="2"/>
</dbReference>
<dbReference type="FunFam" id="1.10.10.10:FF:000001">
    <property type="entry name" value="LysR family transcriptional regulator"/>
    <property type="match status" value="1"/>
</dbReference>
<keyword evidence="2" id="KW-0805">Transcription regulation</keyword>
<dbReference type="InterPro" id="IPR000847">
    <property type="entry name" value="LysR_HTH_N"/>
</dbReference>
<sequence>MIASNIRHMRAFLAVAETGSITQAAAQCFVSQPAVTQAIAKLEAQADMPLLLRTPQGIFLTEAGQYLQRRVARAIAMLDAALVEISPRLPLTATRAQLQALIAACEVQNFSLAARKLGIAQPTVHRAITQLEREAGRALFQRSPSGIAPTRQCAALARSARLAFVEFDQADAELGDLLGREVGEIVVGSMPLARSYVLPRALAAFRDIRPLLSVRVLDGPYDELLGALRRGEIDFLIGALRFPAPIEDIEQEVVFFDDLVLLAGAGHPLTQKPPCQISALQDYPFLVSRKGTPTRDQFEAMFTRAAIAPPRAVIETGSLILMRETILDRKHLACVSRLQARTEIAQGLVQVLPLAVENSARPIGITTRAGWTPTPAQKVLIDAVRAIAKRDLHGDSPESVAFIA</sequence>
<dbReference type="AlphaFoldDB" id="A0A1Y5SV98"/>
<dbReference type="SUPFAM" id="SSF53850">
    <property type="entry name" value="Periplasmic binding protein-like II"/>
    <property type="match status" value="1"/>
</dbReference>
<dbReference type="SUPFAM" id="SSF46785">
    <property type="entry name" value="Winged helix' DNA-binding domain"/>
    <property type="match status" value="2"/>
</dbReference>
<evidence type="ECO:0000313" key="6">
    <source>
        <dbReference type="EMBL" id="SLN49097.1"/>
    </source>
</evidence>
<evidence type="ECO:0000256" key="1">
    <source>
        <dbReference type="ARBA" id="ARBA00009437"/>
    </source>
</evidence>
<dbReference type="Gene3D" id="3.40.190.10">
    <property type="entry name" value="Periplasmic binding protein-like II"/>
    <property type="match status" value="2"/>
</dbReference>
<dbReference type="EMBL" id="FWFS01000007">
    <property type="protein sequence ID" value="SLN49097.1"/>
    <property type="molecule type" value="Genomic_DNA"/>
</dbReference>
<feature type="domain" description="HTH lysR-type" evidence="5">
    <location>
        <begin position="97"/>
        <end position="150"/>
    </location>
</feature>
<dbReference type="PRINTS" id="PR00039">
    <property type="entry name" value="HTHLYSR"/>
</dbReference>
<protein>
    <submittedName>
        <fullName evidence="6">HTH-type transcriptional regulator GbpR</fullName>
    </submittedName>
</protein>
<accession>A0A1Y5SV98</accession>
<dbReference type="Proteomes" id="UP000193862">
    <property type="component" value="Unassembled WGS sequence"/>
</dbReference>
<dbReference type="PROSITE" id="PS50931">
    <property type="entry name" value="HTH_LYSR"/>
    <property type="match status" value="2"/>
</dbReference>
<organism evidence="6 7">
    <name type="scientific">Aquimixticola soesokkakensis</name>
    <dbReference type="NCBI Taxonomy" id="1519096"/>
    <lineage>
        <taxon>Bacteria</taxon>
        <taxon>Pseudomonadati</taxon>
        <taxon>Pseudomonadota</taxon>
        <taxon>Alphaproteobacteria</taxon>
        <taxon>Rhodobacterales</taxon>
        <taxon>Paracoccaceae</taxon>
        <taxon>Aquimixticola</taxon>
    </lineage>
</organism>
<dbReference type="Pfam" id="PF03466">
    <property type="entry name" value="LysR_substrate"/>
    <property type="match status" value="1"/>
</dbReference>
<dbReference type="PANTHER" id="PTHR30126:SF98">
    <property type="entry name" value="HTH-TYPE TRANSCRIPTIONAL ACTIVATOR BAUR"/>
    <property type="match status" value="1"/>
</dbReference>
<evidence type="ECO:0000313" key="7">
    <source>
        <dbReference type="Proteomes" id="UP000193862"/>
    </source>
</evidence>
<dbReference type="Pfam" id="PF00126">
    <property type="entry name" value="HTH_1"/>
    <property type="match status" value="2"/>
</dbReference>
<keyword evidence="4" id="KW-0804">Transcription</keyword>
<dbReference type="InterPro" id="IPR036388">
    <property type="entry name" value="WH-like_DNA-bd_sf"/>
</dbReference>
<comment type="similarity">
    <text evidence="1">Belongs to the LysR transcriptional regulatory family.</text>
</comment>
<gene>
    <name evidence="6" type="primary">gbpR_1</name>
    <name evidence="6" type="ORF">AQS8620_02082</name>
</gene>
<dbReference type="GO" id="GO:0003700">
    <property type="term" value="F:DNA-binding transcription factor activity"/>
    <property type="evidence" value="ECO:0007669"/>
    <property type="project" value="InterPro"/>
</dbReference>
<proteinExistence type="inferred from homology"/>
<evidence type="ECO:0000256" key="2">
    <source>
        <dbReference type="ARBA" id="ARBA00023015"/>
    </source>
</evidence>